<dbReference type="Gene3D" id="2.60.120.560">
    <property type="entry name" value="Exo-inulinase, domain 1"/>
    <property type="match status" value="1"/>
</dbReference>
<dbReference type="RefSeq" id="WP_048640863.1">
    <property type="nucleotide sequence ID" value="NZ_CP012040.1"/>
</dbReference>
<organism evidence="7 8">
    <name type="scientific">Cyclobacterium amurskyense</name>
    <dbReference type="NCBI Taxonomy" id="320787"/>
    <lineage>
        <taxon>Bacteria</taxon>
        <taxon>Pseudomonadati</taxon>
        <taxon>Bacteroidota</taxon>
        <taxon>Cytophagia</taxon>
        <taxon>Cytophagales</taxon>
        <taxon>Cyclobacteriaceae</taxon>
        <taxon>Cyclobacterium</taxon>
    </lineage>
</organism>
<evidence type="ECO:0000313" key="7">
    <source>
        <dbReference type="EMBL" id="AKP50418.1"/>
    </source>
</evidence>
<name>A0A0H4PC84_9BACT</name>
<dbReference type="Pfam" id="PF00251">
    <property type="entry name" value="Glyco_hydro_32N"/>
    <property type="match status" value="1"/>
</dbReference>
<dbReference type="PROSITE" id="PS00609">
    <property type="entry name" value="GLYCOSYL_HYDROL_F32"/>
    <property type="match status" value="1"/>
</dbReference>
<keyword evidence="8" id="KW-1185">Reference proteome</keyword>
<proteinExistence type="inferred from homology"/>
<comment type="similarity">
    <text evidence="1 4">Belongs to the glycosyl hydrolase 32 family.</text>
</comment>
<dbReference type="PANTHER" id="PTHR42800:SF1">
    <property type="entry name" value="EXOINULINASE INUD (AFU_ORTHOLOGUE AFUA_5G00480)"/>
    <property type="match status" value="1"/>
</dbReference>
<dbReference type="InterPro" id="IPR013148">
    <property type="entry name" value="Glyco_hydro_32_N"/>
</dbReference>
<accession>A0A0H4PC84</accession>
<evidence type="ECO:0000259" key="6">
    <source>
        <dbReference type="Pfam" id="PF08244"/>
    </source>
</evidence>
<evidence type="ECO:0000256" key="2">
    <source>
        <dbReference type="ARBA" id="ARBA00022801"/>
    </source>
</evidence>
<reference evidence="7 8" key="1">
    <citation type="submission" date="2015-07" db="EMBL/GenBank/DDBJ databases">
        <authorList>
            <person name="Kim K.M."/>
        </authorList>
    </citation>
    <scope>NUCLEOTIDE SEQUENCE [LARGE SCALE GENOMIC DNA]</scope>
    <source>
        <strain evidence="7 8">KCTC 12363</strain>
    </source>
</reference>
<dbReference type="Proteomes" id="UP000036520">
    <property type="component" value="Chromosome"/>
</dbReference>
<dbReference type="AlphaFoldDB" id="A0A0H4PC84"/>
<keyword evidence="3 4" id="KW-0326">Glycosidase</keyword>
<dbReference type="PROSITE" id="PS51257">
    <property type="entry name" value="PROKAR_LIPOPROTEIN"/>
    <property type="match status" value="1"/>
</dbReference>
<dbReference type="SMART" id="SM00640">
    <property type="entry name" value="Glyco_32"/>
    <property type="match status" value="1"/>
</dbReference>
<evidence type="ECO:0000313" key="8">
    <source>
        <dbReference type="Proteomes" id="UP000036520"/>
    </source>
</evidence>
<dbReference type="KEGG" id="camu:CA2015_0962"/>
<dbReference type="EMBL" id="CP012040">
    <property type="protein sequence ID" value="AKP50418.1"/>
    <property type="molecule type" value="Genomic_DNA"/>
</dbReference>
<protein>
    <submittedName>
        <fullName evidence="7">Glycosyl hydrolase family 32 domain protein</fullName>
    </submittedName>
</protein>
<sequence>MKGVKQILALSFIVMIGFSCQTKTKEEAVSEISTFNEYNEPFRSQFHFSPPANWMNDPNGMVFHKGEYHLFYQYYPDSNVWGPMHWGHATSKNLVEWENLPFAIAPDSLGWIFSGSAVFDSENSSGLGTAENPPLVAIYTYHDNVKGDAGRIDFQTQGIAYSLDDGVTWDKFKGNPVLANPGIKDFRDPKVTKVEIEGKTAWIMSLAVKDKISFYSSPNLIEWTHESDFNPAWAAYGGVWECPDLFPLTSPEGDQKWILLVSINPGGPNGGSATQYFVGDFDGESFTTNQKDIKWLDHGTDNYAGVTWSNVPDSDGRKLFIGWMSNWDYAQVVPTEVWRSAMTFPRTLSLYREGEELWLASNPVKELEQLRDQPSVVKGVKVVLENELLEISLKPKAGDFSATFENEYGEILVIGKRADELFIDRRNSGLTDFKDGFASVMTAPLNELKINELRILLDRSSVEVFVNDGALAMTALVFPEHGYSDLLLDGFEAENKLYSLKSIW</sequence>
<dbReference type="InterPro" id="IPR023296">
    <property type="entry name" value="Glyco_hydro_beta-prop_sf"/>
</dbReference>
<dbReference type="InterPro" id="IPR013320">
    <property type="entry name" value="ConA-like_dom_sf"/>
</dbReference>
<dbReference type="SUPFAM" id="SSF75005">
    <property type="entry name" value="Arabinanase/levansucrase/invertase"/>
    <property type="match status" value="1"/>
</dbReference>
<dbReference type="InterPro" id="IPR001362">
    <property type="entry name" value="Glyco_hydro_32"/>
</dbReference>
<dbReference type="PANTHER" id="PTHR42800">
    <property type="entry name" value="EXOINULINASE INUD (AFU_ORTHOLOGUE AFUA_5G00480)"/>
    <property type="match status" value="1"/>
</dbReference>
<dbReference type="GO" id="GO:0004575">
    <property type="term" value="F:sucrose alpha-glucosidase activity"/>
    <property type="evidence" value="ECO:0007669"/>
    <property type="project" value="TreeGrafter"/>
</dbReference>
<gene>
    <name evidence="7" type="ORF">CA2015_0962</name>
</gene>
<dbReference type="GO" id="GO:0005737">
    <property type="term" value="C:cytoplasm"/>
    <property type="evidence" value="ECO:0007669"/>
    <property type="project" value="TreeGrafter"/>
</dbReference>
<dbReference type="OrthoDB" id="9759709at2"/>
<evidence type="ECO:0000256" key="4">
    <source>
        <dbReference type="RuleBase" id="RU362110"/>
    </source>
</evidence>
<dbReference type="Pfam" id="PF08244">
    <property type="entry name" value="Glyco_hydro_32C"/>
    <property type="match status" value="1"/>
</dbReference>
<feature type="domain" description="Glycosyl hydrolase family 32 N-terminal" evidence="5">
    <location>
        <begin position="47"/>
        <end position="357"/>
    </location>
</feature>
<evidence type="ECO:0000256" key="3">
    <source>
        <dbReference type="ARBA" id="ARBA00023295"/>
    </source>
</evidence>
<dbReference type="InterPro" id="IPR013189">
    <property type="entry name" value="Glyco_hydro_32_C"/>
</dbReference>
<feature type="domain" description="Glycosyl hydrolase family 32 C-terminal" evidence="6">
    <location>
        <begin position="414"/>
        <end position="485"/>
    </location>
</feature>
<dbReference type="CDD" id="cd18622">
    <property type="entry name" value="GH32_Inu-like"/>
    <property type="match status" value="1"/>
</dbReference>
<evidence type="ECO:0000256" key="1">
    <source>
        <dbReference type="ARBA" id="ARBA00009902"/>
    </source>
</evidence>
<dbReference type="GO" id="GO:0005987">
    <property type="term" value="P:sucrose catabolic process"/>
    <property type="evidence" value="ECO:0007669"/>
    <property type="project" value="TreeGrafter"/>
</dbReference>
<dbReference type="STRING" id="320787.CA2015_0962"/>
<keyword evidence="2 4" id="KW-0378">Hydrolase</keyword>
<dbReference type="PATRIC" id="fig|320787.5.peg.1078"/>
<dbReference type="Gene3D" id="2.115.10.20">
    <property type="entry name" value="Glycosyl hydrolase domain, family 43"/>
    <property type="match status" value="1"/>
</dbReference>
<evidence type="ECO:0000259" key="5">
    <source>
        <dbReference type="Pfam" id="PF00251"/>
    </source>
</evidence>
<dbReference type="InterPro" id="IPR018053">
    <property type="entry name" value="Glyco_hydro_32_AS"/>
</dbReference>
<dbReference type="SUPFAM" id="SSF49899">
    <property type="entry name" value="Concanavalin A-like lectins/glucanases"/>
    <property type="match status" value="1"/>
</dbReference>